<dbReference type="PANTHER" id="PTHR36437">
    <property type="entry name" value="GLYOXALASE/BLEOMYCIN RESISTANCE PROTEIN/DIOXYGENASE"/>
    <property type="match status" value="1"/>
</dbReference>
<dbReference type="InterPro" id="IPR037523">
    <property type="entry name" value="VOC_core"/>
</dbReference>
<dbReference type="OrthoDB" id="9794917at2"/>
<dbReference type="Pfam" id="PF00903">
    <property type="entry name" value="Glyoxalase"/>
    <property type="match status" value="1"/>
</dbReference>
<feature type="domain" description="VOC" evidence="1">
    <location>
        <begin position="12"/>
        <end position="136"/>
    </location>
</feature>
<dbReference type="InterPro" id="IPR004360">
    <property type="entry name" value="Glyas_Fos-R_dOase_dom"/>
</dbReference>
<dbReference type="Gene3D" id="3.10.180.10">
    <property type="entry name" value="2,3-Dihydroxybiphenyl 1,2-Dioxygenase, domain 1"/>
    <property type="match status" value="1"/>
</dbReference>
<dbReference type="AlphaFoldDB" id="A0A512D8B3"/>
<proteinExistence type="predicted"/>
<evidence type="ECO:0000313" key="3">
    <source>
        <dbReference type="Proteomes" id="UP000321181"/>
    </source>
</evidence>
<evidence type="ECO:0000313" key="2">
    <source>
        <dbReference type="EMBL" id="GEO32647.1"/>
    </source>
</evidence>
<dbReference type="PROSITE" id="PS51819">
    <property type="entry name" value="VOC"/>
    <property type="match status" value="1"/>
</dbReference>
<dbReference type="InterPro" id="IPR029068">
    <property type="entry name" value="Glyas_Bleomycin-R_OHBP_Dase"/>
</dbReference>
<gene>
    <name evidence="2" type="ORF">CAE01nite_03720</name>
</gene>
<dbReference type="Proteomes" id="UP000321181">
    <property type="component" value="Unassembled WGS sequence"/>
</dbReference>
<dbReference type="EMBL" id="BJYY01000001">
    <property type="protein sequence ID" value="GEO32647.1"/>
    <property type="molecule type" value="Genomic_DNA"/>
</dbReference>
<dbReference type="SUPFAM" id="SSF54593">
    <property type="entry name" value="Glyoxalase/Bleomycin resistance protein/Dihydroxybiphenyl dioxygenase"/>
    <property type="match status" value="1"/>
</dbReference>
<name>A0A512D8B3_9CELL</name>
<accession>A0A512D8B3</accession>
<dbReference type="PANTHER" id="PTHR36437:SF2">
    <property type="entry name" value="GLYOXALASE_BLEOMYCIN RESISTANCE PROTEIN_DIOXYGENASE"/>
    <property type="match status" value="1"/>
</dbReference>
<comment type="caution">
    <text evidence="2">The sequence shown here is derived from an EMBL/GenBank/DDBJ whole genome shotgun (WGS) entry which is preliminary data.</text>
</comment>
<sequence length="137" mass="13841">MDTSTTRRTHITALHAVLVRVTDVDRALEFYVGTLGFEVRMDVTFGGGGGGGGGALRWVEVAPAGGATTVGLAAPEDGSPAGVDTGIRLASLDVAADHATLRAAGADADDVLDIPGTPPMFVVRDPDGNRMVVVGGV</sequence>
<organism evidence="2 3">
    <name type="scientific">Cellulomonas aerilata</name>
    <dbReference type="NCBI Taxonomy" id="515326"/>
    <lineage>
        <taxon>Bacteria</taxon>
        <taxon>Bacillati</taxon>
        <taxon>Actinomycetota</taxon>
        <taxon>Actinomycetes</taxon>
        <taxon>Micrococcales</taxon>
        <taxon>Cellulomonadaceae</taxon>
        <taxon>Cellulomonas</taxon>
    </lineage>
</organism>
<keyword evidence="3" id="KW-1185">Reference proteome</keyword>
<evidence type="ECO:0000259" key="1">
    <source>
        <dbReference type="PROSITE" id="PS51819"/>
    </source>
</evidence>
<reference evidence="2 3" key="1">
    <citation type="submission" date="2019-07" db="EMBL/GenBank/DDBJ databases">
        <title>Whole genome shotgun sequence of Cellulomonas aerilata NBRC 106308.</title>
        <authorList>
            <person name="Hosoyama A."/>
            <person name="Uohara A."/>
            <person name="Ohji S."/>
            <person name="Ichikawa N."/>
        </authorList>
    </citation>
    <scope>NUCLEOTIDE SEQUENCE [LARGE SCALE GENOMIC DNA]</scope>
    <source>
        <strain evidence="2 3">NBRC 106308</strain>
    </source>
</reference>
<protein>
    <submittedName>
        <fullName evidence="2">Glyoxalase</fullName>
    </submittedName>
</protein>
<dbReference type="RefSeq" id="WP_146899056.1">
    <property type="nucleotide sequence ID" value="NZ_BAAARM010000001.1"/>
</dbReference>